<reference evidence="2" key="2">
    <citation type="journal article" date="2015" name="Data Brief">
        <title>Shoot transcriptome of the giant reed, Arundo donax.</title>
        <authorList>
            <person name="Barrero R.A."/>
            <person name="Guerrero F.D."/>
            <person name="Moolhuijzen P."/>
            <person name="Goolsby J.A."/>
            <person name="Tidwell J."/>
            <person name="Bellgard S.E."/>
            <person name="Bellgard M.I."/>
        </authorList>
    </citation>
    <scope>NUCLEOTIDE SEQUENCE</scope>
    <source>
        <tissue evidence="2">Shoot tissue taken approximately 20 cm above the soil surface</tissue>
    </source>
</reference>
<evidence type="ECO:0008006" key="3">
    <source>
        <dbReference type="Google" id="ProtNLM"/>
    </source>
</evidence>
<keyword evidence="1" id="KW-0732">Signal</keyword>
<reference evidence="2" key="1">
    <citation type="submission" date="2014-09" db="EMBL/GenBank/DDBJ databases">
        <authorList>
            <person name="Magalhaes I.L.F."/>
            <person name="Oliveira U."/>
            <person name="Santos F.R."/>
            <person name="Vidigal T.H.D.A."/>
            <person name="Brescovit A.D."/>
            <person name="Santos A.J."/>
        </authorList>
    </citation>
    <scope>NUCLEOTIDE SEQUENCE</scope>
    <source>
        <tissue evidence="2">Shoot tissue taken approximately 20 cm above the soil surface</tissue>
    </source>
</reference>
<evidence type="ECO:0000313" key="2">
    <source>
        <dbReference type="EMBL" id="JAD75379.1"/>
    </source>
</evidence>
<protein>
    <recommendedName>
        <fullName evidence="3">Secreted protein</fullName>
    </recommendedName>
</protein>
<feature type="signal peptide" evidence="1">
    <location>
        <begin position="1"/>
        <end position="15"/>
    </location>
</feature>
<organism evidence="2">
    <name type="scientific">Arundo donax</name>
    <name type="common">Giant reed</name>
    <name type="synonym">Donax arundinaceus</name>
    <dbReference type="NCBI Taxonomy" id="35708"/>
    <lineage>
        <taxon>Eukaryota</taxon>
        <taxon>Viridiplantae</taxon>
        <taxon>Streptophyta</taxon>
        <taxon>Embryophyta</taxon>
        <taxon>Tracheophyta</taxon>
        <taxon>Spermatophyta</taxon>
        <taxon>Magnoliopsida</taxon>
        <taxon>Liliopsida</taxon>
        <taxon>Poales</taxon>
        <taxon>Poaceae</taxon>
        <taxon>PACMAD clade</taxon>
        <taxon>Arundinoideae</taxon>
        <taxon>Arundineae</taxon>
        <taxon>Arundo</taxon>
    </lineage>
</organism>
<evidence type="ECO:0000256" key="1">
    <source>
        <dbReference type="SAM" id="SignalP"/>
    </source>
</evidence>
<dbReference type="AlphaFoldDB" id="A0A0A9CGC6"/>
<sequence>MIIFTPLLLAAMVFSFTPPIGRICPVRVTSPVIAKSFLTDFPMAKDNIDVTIVHPALGPSFGVAPAGTCKCSFDFAKKGLFGSFSSSTALQTVCAIVHSLS</sequence>
<dbReference type="EMBL" id="GBRH01222516">
    <property type="protein sequence ID" value="JAD75379.1"/>
    <property type="molecule type" value="Transcribed_RNA"/>
</dbReference>
<accession>A0A0A9CGC6</accession>
<proteinExistence type="predicted"/>
<feature type="chain" id="PRO_5012497759" description="Secreted protein" evidence="1">
    <location>
        <begin position="16"/>
        <end position="101"/>
    </location>
</feature>
<name>A0A0A9CGC6_ARUDO</name>